<accession>A0ABP3FYU3</accession>
<feature type="domain" description="DUF4367" evidence="2">
    <location>
        <begin position="272"/>
        <end position="376"/>
    </location>
</feature>
<dbReference type="Gene3D" id="2.50.20.20">
    <property type="match status" value="1"/>
</dbReference>
<dbReference type="InterPro" id="IPR025377">
    <property type="entry name" value="DUF4367"/>
</dbReference>
<dbReference type="PANTHER" id="PTHR37507:SF2">
    <property type="entry name" value="SPORULATION PROTEIN YDCC"/>
    <property type="match status" value="1"/>
</dbReference>
<dbReference type="InterPro" id="IPR029046">
    <property type="entry name" value="LolA/LolB/LppX"/>
</dbReference>
<dbReference type="Proteomes" id="UP001500782">
    <property type="component" value="Unassembled WGS sequence"/>
</dbReference>
<sequence>MKKLWMFIIIALTLTACGATEENLSKEDVFNRAIEASETVKSYTLEMDMDIDMMDMKSNLKATGDVTHNPDSMMIKMSMGMPGMSMDFDAYVRDGEAYVSMFGEWMKMSPEEMGLEDFDQLNKEELEKMKQFKDQFEMKEEGNVYILTLSGEGDEFGILVEDLLESSMGPADPEMEESVESMKVNKLDIEMQINKESFIPTTQNIKADVEIVEQGTTTPVKLNGTISMTNINNVDPIEIPDEVKENAISEEDLFGTGMSLEEIRETVAYEVPEVTQLPEGFSLVDSMYDDMMNMVMLSYEKDMDNGFMSTVYPAEEEMALDEMGGEPITIQGKEAYLFEEEEFFSISWENNGLYIELAGGGPDIKREQMIQIAESVQ</sequence>
<dbReference type="PROSITE" id="PS51257">
    <property type="entry name" value="PROKAR_LIPOPROTEIN"/>
    <property type="match status" value="1"/>
</dbReference>
<dbReference type="InterPro" id="IPR046720">
    <property type="entry name" value="DUF6612"/>
</dbReference>
<evidence type="ECO:0000256" key="1">
    <source>
        <dbReference type="SAM" id="SignalP"/>
    </source>
</evidence>
<dbReference type="Pfam" id="PF20316">
    <property type="entry name" value="DUF6612"/>
    <property type="match status" value="1"/>
</dbReference>
<name>A0ABP3FYU3_9BACI</name>
<proteinExistence type="predicted"/>
<reference evidence="4" key="1">
    <citation type="journal article" date="2019" name="Int. J. Syst. Evol. Microbiol.">
        <title>The Global Catalogue of Microorganisms (GCM) 10K type strain sequencing project: providing services to taxonomists for standard genome sequencing and annotation.</title>
        <authorList>
            <consortium name="The Broad Institute Genomics Platform"/>
            <consortium name="The Broad Institute Genome Sequencing Center for Infectious Disease"/>
            <person name="Wu L."/>
            <person name="Ma J."/>
        </authorList>
    </citation>
    <scope>NUCLEOTIDE SEQUENCE [LARGE SCALE GENOMIC DNA]</scope>
    <source>
        <strain evidence="4">JCM 9731</strain>
    </source>
</reference>
<dbReference type="Pfam" id="PF14285">
    <property type="entry name" value="DUF4367"/>
    <property type="match status" value="1"/>
</dbReference>
<feature type="signal peptide" evidence="1">
    <location>
        <begin position="1"/>
        <end position="18"/>
    </location>
</feature>
<feature type="chain" id="PRO_5045745077" description="DUF4367 domain-containing protein" evidence="1">
    <location>
        <begin position="19"/>
        <end position="377"/>
    </location>
</feature>
<keyword evidence="4" id="KW-1185">Reference proteome</keyword>
<dbReference type="PANTHER" id="PTHR37507">
    <property type="entry name" value="SPORULATION PROTEIN YDCC"/>
    <property type="match status" value="1"/>
</dbReference>
<evidence type="ECO:0000313" key="4">
    <source>
        <dbReference type="Proteomes" id="UP001500782"/>
    </source>
</evidence>
<comment type="caution">
    <text evidence="3">The sequence shown here is derived from an EMBL/GenBank/DDBJ whole genome shotgun (WGS) entry which is preliminary data.</text>
</comment>
<dbReference type="SUPFAM" id="SSF89392">
    <property type="entry name" value="Prokaryotic lipoproteins and lipoprotein localization factors"/>
    <property type="match status" value="1"/>
</dbReference>
<gene>
    <name evidence="3" type="ORF">GCM10008967_17090</name>
</gene>
<organism evidence="3 4">
    <name type="scientific">Bacillus carboniphilus</name>
    <dbReference type="NCBI Taxonomy" id="86663"/>
    <lineage>
        <taxon>Bacteria</taxon>
        <taxon>Bacillati</taxon>
        <taxon>Bacillota</taxon>
        <taxon>Bacilli</taxon>
        <taxon>Bacillales</taxon>
        <taxon>Bacillaceae</taxon>
        <taxon>Bacillus</taxon>
    </lineage>
</organism>
<evidence type="ECO:0000259" key="2">
    <source>
        <dbReference type="Pfam" id="PF14285"/>
    </source>
</evidence>
<keyword evidence="1" id="KW-0732">Signal</keyword>
<dbReference type="InterPro" id="IPR052944">
    <property type="entry name" value="Sporulation_related"/>
</dbReference>
<evidence type="ECO:0000313" key="3">
    <source>
        <dbReference type="EMBL" id="GAA0327142.1"/>
    </source>
</evidence>
<dbReference type="RefSeq" id="WP_343798171.1">
    <property type="nucleotide sequence ID" value="NZ_BAAADJ010000017.1"/>
</dbReference>
<protein>
    <recommendedName>
        <fullName evidence="2">DUF4367 domain-containing protein</fullName>
    </recommendedName>
</protein>
<dbReference type="EMBL" id="BAAADJ010000017">
    <property type="protein sequence ID" value="GAA0327142.1"/>
    <property type="molecule type" value="Genomic_DNA"/>
</dbReference>